<evidence type="ECO:0000256" key="1">
    <source>
        <dbReference type="SAM" id="MobiDB-lite"/>
    </source>
</evidence>
<feature type="region of interest" description="Disordered" evidence="1">
    <location>
        <begin position="49"/>
        <end position="70"/>
    </location>
</feature>
<dbReference type="WBParaSite" id="L893_g25746.t1">
    <property type="protein sequence ID" value="L893_g25746.t1"/>
    <property type="gene ID" value="L893_g25746"/>
</dbReference>
<name>A0A1I7ZEK2_9BILA</name>
<reference evidence="3" key="1">
    <citation type="submission" date="2016-11" db="UniProtKB">
        <authorList>
            <consortium name="WormBaseParasite"/>
        </authorList>
    </citation>
    <scope>IDENTIFICATION</scope>
</reference>
<evidence type="ECO:0000313" key="3">
    <source>
        <dbReference type="WBParaSite" id="L893_g25746.t1"/>
    </source>
</evidence>
<organism evidence="2 3">
    <name type="scientific">Steinernema glaseri</name>
    <dbReference type="NCBI Taxonomy" id="37863"/>
    <lineage>
        <taxon>Eukaryota</taxon>
        <taxon>Metazoa</taxon>
        <taxon>Ecdysozoa</taxon>
        <taxon>Nematoda</taxon>
        <taxon>Chromadorea</taxon>
        <taxon>Rhabditida</taxon>
        <taxon>Tylenchina</taxon>
        <taxon>Panagrolaimomorpha</taxon>
        <taxon>Strongyloidoidea</taxon>
        <taxon>Steinernematidae</taxon>
        <taxon>Steinernema</taxon>
    </lineage>
</organism>
<protein>
    <submittedName>
        <fullName evidence="3">Uncharacterized protein</fullName>
    </submittedName>
</protein>
<evidence type="ECO:0000313" key="2">
    <source>
        <dbReference type="Proteomes" id="UP000095287"/>
    </source>
</evidence>
<accession>A0A1I7ZEK2</accession>
<keyword evidence="2" id="KW-1185">Reference proteome</keyword>
<dbReference type="Proteomes" id="UP000095287">
    <property type="component" value="Unplaced"/>
</dbReference>
<proteinExistence type="predicted"/>
<dbReference type="AlphaFoldDB" id="A0A1I7ZEK2"/>
<sequence length="107" mass="12564">MALSYCALQEQYPSDHRPQKVCHNDHRLRTLQRRLLVGQQTVSPEHVEVVQQHPPTLQPDEGAEFERDRKEAAADVDTHYEYDLSRVLVHLYLYTVQLFIRGKGHLF</sequence>